<proteinExistence type="predicted"/>
<protein>
    <submittedName>
        <fullName evidence="2 4">Uncharacterized protein</fullName>
    </submittedName>
</protein>
<evidence type="ECO:0000313" key="3">
    <source>
        <dbReference type="Proteomes" id="UP000271162"/>
    </source>
</evidence>
<feature type="compositionally biased region" description="Basic residues" evidence="1">
    <location>
        <begin position="78"/>
        <end position="87"/>
    </location>
</feature>
<name>A0A0N4YQN2_NIPBR</name>
<reference evidence="2 3" key="2">
    <citation type="submission" date="2018-11" db="EMBL/GenBank/DDBJ databases">
        <authorList>
            <consortium name="Pathogen Informatics"/>
        </authorList>
    </citation>
    <scope>NUCLEOTIDE SEQUENCE [LARGE SCALE GENOMIC DNA]</scope>
</reference>
<reference evidence="4" key="1">
    <citation type="submission" date="2017-02" db="UniProtKB">
        <authorList>
            <consortium name="WormBaseParasite"/>
        </authorList>
    </citation>
    <scope>IDENTIFICATION</scope>
</reference>
<dbReference type="Proteomes" id="UP000271162">
    <property type="component" value="Unassembled WGS sequence"/>
</dbReference>
<dbReference type="WBParaSite" id="NBR_0001955401-mRNA-1">
    <property type="protein sequence ID" value="NBR_0001955401-mRNA-1"/>
    <property type="gene ID" value="NBR_0001955401"/>
</dbReference>
<gene>
    <name evidence="2" type="ORF">NBR_LOCUS19556</name>
</gene>
<evidence type="ECO:0000256" key="1">
    <source>
        <dbReference type="SAM" id="MobiDB-lite"/>
    </source>
</evidence>
<keyword evidence="3" id="KW-1185">Reference proteome</keyword>
<feature type="region of interest" description="Disordered" evidence="1">
    <location>
        <begin position="30"/>
        <end position="87"/>
    </location>
</feature>
<dbReference type="AlphaFoldDB" id="A0A0N4YQN2"/>
<feature type="compositionally biased region" description="Acidic residues" evidence="1">
    <location>
        <begin position="57"/>
        <end position="69"/>
    </location>
</feature>
<dbReference type="EMBL" id="UYSL01024281">
    <property type="protein sequence ID" value="VDL83290.1"/>
    <property type="molecule type" value="Genomic_DNA"/>
</dbReference>
<sequence>MGIFLERTDTDELVLSRLRSWNIQIQWSRRSERERAGTNESHFEVRSTEKKKKEVMEADEATSDEENQELLDRFHDNNRRRRAERKI</sequence>
<evidence type="ECO:0000313" key="2">
    <source>
        <dbReference type="EMBL" id="VDL83290.1"/>
    </source>
</evidence>
<accession>A0A0N4YQN2</accession>
<organism evidence="4">
    <name type="scientific">Nippostrongylus brasiliensis</name>
    <name type="common">Rat hookworm</name>
    <dbReference type="NCBI Taxonomy" id="27835"/>
    <lineage>
        <taxon>Eukaryota</taxon>
        <taxon>Metazoa</taxon>
        <taxon>Ecdysozoa</taxon>
        <taxon>Nematoda</taxon>
        <taxon>Chromadorea</taxon>
        <taxon>Rhabditida</taxon>
        <taxon>Rhabditina</taxon>
        <taxon>Rhabditomorpha</taxon>
        <taxon>Strongyloidea</taxon>
        <taxon>Heligmosomidae</taxon>
        <taxon>Nippostrongylus</taxon>
    </lineage>
</organism>
<evidence type="ECO:0000313" key="4">
    <source>
        <dbReference type="WBParaSite" id="NBR_0001955401-mRNA-1"/>
    </source>
</evidence>
<feature type="compositionally biased region" description="Basic and acidic residues" evidence="1">
    <location>
        <begin position="30"/>
        <end position="56"/>
    </location>
</feature>